<accession>A0A6J8DTN2</accession>
<proteinExistence type="predicted"/>
<keyword evidence="2" id="KW-1185">Reference proteome</keyword>
<dbReference type="Proteomes" id="UP000507470">
    <property type="component" value="Unassembled WGS sequence"/>
</dbReference>
<dbReference type="EMBL" id="CACVKT020007709">
    <property type="protein sequence ID" value="CAC5410150.1"/>
    <property type="molecule type" value="Genomic_DNA"/>
</dbReference>
<reference evidence="1 2" key="1">
    <citation type="submission" date="2020-06" db="EMBL/GenBank/DDBJ databases">
        <authorList>
            <person name="Li R."/>
            <person name="Bekaert M."/>
        </authorList>
    </citation>
    <scope>NUCLEOTIDE SEQUENCE [LARGE SCALE GENOMIC DNA]</scope>
    <source>
        <strain evidence="2">wild</strain>
    </source>
</reference>
<gene>
    <name evidence="1" type="ORF">MCOR_43354</name>
</gene>
<dbReference type="AlphaFoldDB" id="A0A6J8DTN2"/>
<evidence type="ECO:0000313" key="2">
    <source>
        <dbReference type="Proteomes" id="UP000507470"/>
    </source>
</evidence>
<organism evidence="1 2">
    <name type="scientific">Mytilus coruscus</name>
    <name type="common">Sea mussel</name>
    <dbReference type="NCBI Taxonomy" id="42192"/>
    <lineage>
        <taxon>Eukaryota</taxon>
        <taxon>Metazoa</taxon>
        <taxon>Spiralia</taxon>
        <taxon>Lophotrochozoa</taxon>
        <taxon>Mollusca</taxon>
        <taxon>Bivalvia</taxon>
        <taxon>Autobranchia</taxon>
        <taxon>Pteriomorphia</taxon>
        <taxon>Mytilida</taxon>
        <taxon>Mytiloidea</taxon>
        <taxon>Mytilidae</taxon>
        <taxon>Mytilinae</taxon>
        <taxon>Mytilus</taxon>
    </lineage>
</organism>
<evidence type="ECO:0000313" key="1">
    <source>
        <dbReference type="EMBL" id="CAC5410150.1"/>
    </source>
</evidence>
<name>A0A6J8DTN2_MYTCO</name>
<protein>
    <submittedName>
        <fullName evidence="1">Uncharacterized protein</fullName>
    </submittedName>
</protein>
<sequence>MHCEESGSKVKYIFYDQNDYDRASAELLGRPQPNSISGTMKLHAVVQSLADSKVMLTRESVMAGNNIDFLRQKIKINMPTPNLLQMTFQKNTMKFTNWRLNLRSVVINGYVAAIYNACWFIGVITDVDETECQVNFMSQAGKYGDTLKWPISRDEIWIPKSQVKLKLDKEPEPHG</sequence>